<dbReference type="EMBL" id="RAVZ01000002">
    <property type="protein sequence ID" value="RKG94028.1"/>
    <property type="molecule type" value="Genomic_DNA"/>
</dbReference>
<organism evidence="3 4">
    <name type="scientific">Corallococcus terminator</name>
    <dbReference type="NCBI Taxonomy" id="2316733"/>
    <lineage>
        <taxon>Bacteria</taxon>
        <taxon>Pseudomonadati</taxon>
        <taxon>Myxococcota</taxon>
        <taxon>Myxococcia</taxon>
        <taxon>Myxococcales</taxon>
        <taxon>Cystobacterineae</taxon>
        <taxon>Myxococcaceae</taxon>
        <taxon>Corallococcus</taxon>
    </lineage>
</organism>
<comment type="caution">
    <text evidence="3">The sequence shown here is derived from an EMBL/GenBank/DDBJ whole genome shotgun (WGS) entry which is preliminary data.</text>
</comment>
<dbReference type="Proteomes" id="UP000268094">
    <property type="component" value="Unassembled WGS sequence"/>
</dbReference>
<sequence>MLTGLLIPSLGFPTLILGLLVYIRRGVVRLERRGLHAQGKVLGVRYPRSNKRTVDYTFRPPEGPELQGSFQEWPPPASEQTPGSPVDVLYLADAPHHHMAVGKGLSRRFFLIAATCLVLFASCATQSVLEEYFARQGQDPARARTTPEPP</sequence>
<evidence type="ECO:0000256" key="2">
    <source>
        <dbReference type="SAM" id="Phobius"/>
    </source>
</evidence>
<evidence type="ECO:0008006" key="5">
    <source>
        <dbReference type="Google" id="ProtNLM"/>
    </source>
</evidence>
<keyword evidence="2" id="KW-0472">Membrane</keyword>
<reference evidence="4" key="1">
    <citation type="submission" date="2018-09" db="EMBL/GenBank/DDBJ databases">
        <authorList>
            <person name="Livingstone P.G."/>
            <person name="Whitworth D.E."/>
        </authorList>
    </citation>
    <scope>NUCLEOTIDE SEQUENCE [LARGE SCALE GENOMIC DNA]</scope>
    <source>
        <strain evidence="4">CA054A</strain>
    </source>
</reference>
<feature type="transmembrane region" description="Helical" evidence="2">
    <location>
        <begin position="109"/>
        <end position="129"/>
    </location>
</feature>
<name>A0A3A8JGE6_9BACT</name>
<gene>
    <name evidence="3" type="ORF">D7V88_00230</name>
</gene>
<proteinExistence type="predicted"/>
<keyword evidence="2" id="KW-0812">Transmembrane</keyword>
<dbReference type="RefSeq" id="WP_120538547.1">
    <property type="nucleotide sequence ID" value="NZ_RAVZ01000002.1"/>
</dbReference>
<dbReference type="AlphaFoldDB" id="A0A3A8JGE6"/>
<dbReference type="OrthoDB" id="5513468at2"/>
<feature type="region of interest" description="Disordered" evidence="1">
    <location>
        <begin position="54"/>
        <end position="81"/>
    </location>
</feature>
<feature type="transmembrane region" description="Helical" evidence="2">
    <location>
        <begin position="6"/>
        <end position="23"/>
    </location>
</feature>
<keyword evidence="2" id="KW-1133">Transmembrane helix</keyword>
<accession>A0A3A8JGE6</accession>
<evidence type="ECO:0000256" key="1">
    <source>
        <dbReference type="SAM" id="MobiDB-lite"/>
    </source>
</evidence>
<protein>
    <recommendedName>
        <fullName evidence="5">DUF3592 domain-containing protein</fullName>
    </recommendedName>
</protein>
<evidence type="ECO:0000313" key="4">
    <source>
        <dbReference type="Proteomes" id="UP000268094"/>
    </source>
</evidence>
<keyword evidence="4" id="KW-1185">Reference proteome</keyword>
<evidence type="ECO:0000313" key="3">
    <source>
        <dbReference type="EMBL" id="RKG94028.1"/>
    </source>
</evidence>